<evidence type="ECO:0000313" key="2">
    <source>
        <dbReference type="Proteomes" id="UP001178461"/>
    </source>
</evidence>
<dbReference type="AlphaFoldDB" id="A0AA35JNY6"/>
<accession>A0AA35JNY6</accession>
<organism evidence="1 2">
    <name type="scientific">Podarcis lilfordi</name>
    <name type="common">Lilford's wall lizard</name>
    <dbReference type="NCBI Taxonomy" id="74358"/>
    <lineage>
        <taxon>Eukaryota</taxon>
        <taxon>Metazoa</taxon>
        <taxon>Chordata</taxon>
        <taxon>Craniata</taxon>
        <taxon>Vertebrata</taxon>
        <taxon>Euteleostomi</taxon>
        <taxon>Lepidosauria</taxon>
        <taxon>Squamata</taxon>
        <taxon>Bifurcata</taxon>
        <taxon>Unidentata</taxon>
        <taxon>Episquamata</taxon>
        <taxon>Laterata</taxon>
        <taxon>Lacertibaenia</taxon>
        <taxon>Lacertidae</taxon>
        <taxon>Podarcis</taxon>
    </lineage>
</organism>
<sequence length="58" mass="6595">MGMKDPKAVVPYREGSQLTHNPKQCHPSYFQNFKTLAEFNLLVGGEAAESGHRCRWKC</sequence>
<reference evidence="1" key="1">
    <citation type="submission" date="2022-12" db="EMBL/GenBank/DDBJ databases">
        <authorList>
            <person name="Alioto T."/>
            <person name="Alioto T."/>
            <person name="Gomez Garrido J."/>
        </authorList>
    </citation>
    <scope>NUCLEOTIDE SEQUENCE</scope>
</reference>
<evidence type="ECO:0000313" key="1">
    <source>
        <dbReference type="EMBL" id="CAI5763081.1"/>
    </source>
</evidence>
<keyword evidence="2" id="KW-1185">Reference proteome</keyword>
<protein>
    <submittedName>
        <fullName evidence="1">Uncharacterized protein</fullName>
    </submittedName>
</protein>
<proteinExistence type="predicted"/>
<dbReference type="EMBL" id="OX395126">
    <property type="protein sequence ID" value="CAI5763081.1"/>
    <property type="molecule type" value="Genomic_DNA"/>
</dbReference>
<name>A0AA35JNY6_9SAUR</name>
<gene>
    <name evidence="1" type="ORF">PODLI_1B021696</name>
</gene>
<dbReference type="Proteomes" id="UP001178461">
    <property type="component" value="Chromosome 1"/>
</dbReference>